<dbReference type="AlphaFoldDB" id="A0AAU9L7T2"/>
<protein>
    <recommendedName>
        <fullName evidence="6">Tetratricopeptide repeat protein</fullName>
    </recommendedName>
</protein>
<proteinExistence type="predicted"/>
<evidence type="ECO:0000313" key="4">
    <source>
        <dbReference type="Proteomes" id="UP001158986"/>
    </source>
</evidence>
<dbReference type="Proteomes" id="UP001158986">
    <property type="component" value="Unassembled WGS sequence"/>
</dbReference>
<evidence type="ECO:0008006" key="6">
    <source>
        <dbReference type="Google" id="ProtNLM"/>
    </source>
</evidence>
<dbReference type="PANTHER" id="PTHR15544">
    <property type="entry name" value="OSMOSIS RESPONSIVE FACTOR"/>
    <property type="match status" value="1"/>
</dbReference>
<reference evidence="2 4" key="1">
    <citation type="submission" date="2021-11" db="EMBL/GenBank/DDBJ databases">
        <authorList>
            <person name="Islam A."/>
            <person name="Islam S."/>
            <person name="Flora M.S."/>
            <person name="Rahman M."/>
            <person name="Ziaur R.M."/>
            <person name="Epstein J.H."/>
            <person name="Hassan M."/>
            <person name="Klassen M."/>
            <person name="Woodard K."/>
            <person name="Webb A."/>
            <person name="Webby R.J."/>
            <person name="El Zowalaty M.E."/>
        </authorList>
    </citation>
    <scope>NUCLEOTIDE SEQUENCE</scope>
    <source>
        <strain evidence="3">Pbs1</strain>
        <strain evidence="2">Pbs3</strain>
    </source>
</reference>
<evidence type="ECO:0000256" key="1">
    <source>
        <dbReference type="PROSITE-ProRule" id="PRU00339"/>
    </source>
</evidence>
<gene>
    <name evidence="3" type="ORF">PBS001_LOCUS4458</name>
    <name evidence="2" type="ORF">PBS003_LOCUS3901</name>
</gene>
<feature type="repeat" description="TPR" evidence="1">
    <location>
        <begin position="63"/>
        <end position="96"/>
    </location>
</feature>
<sequence>MAPIQFALKPLKKRRRRQDENKEKEKRLCNAFDSIKAIEEELKNKVKQVNHRVELLEDVQVKVKRLKDEGNILAEAGRFQAAMNRWKEALGLDPNNAVLYELLAQASMAVYEDFQAVQFARTATELAPLWSDGYLTLARSHLNFGELTLALRAVDKAVELNRGVETEEIASDRKDIEKLLIKQKQVLNKHDEEAAHLVEADKLQVILCFKHLTLRAKIIGDK</sequence>
<keyword evidence="4" id="KW-1185">Reference proteome</keyword>
<comment type="caution">
    <text evidence="2">The sequence shown here is derived from an EMBL/GenBank/DDBJ whole genome shotgun (WGS) entry which is preliminary data.</text>
</comment>
<organism evidence="2 5">
    <name type="scientific">Peronospora belbahrii</name>
    <dbReference type="NCBI Taxonomy" id="622444"/>
    <lineage>
        <taxon>Eukaryota</taxon>
        <taxon>Sar</taxon>
        <taxon>Stramenopiles</taxon>
        <taxon>Oomycota</taxon>
        <taxon>Peronosporomycetes</taxon>
        <taxon>Peronosporales</taxon>
        <taxon>Peronosporaceae</taxon>
        <taxon>Peronospora</taxon>
    </lineage>
</organism>
<dbReference type="PANTHER" id="PTHR15544:SF0">
    <property type="entry name" value="TETRATRICOPEPTIDE REPEAT PROTEIN 33"/>
    <property type="match status" value="1"/>
</dbReference>
<dbReference type="SMART" id="SM00028">
    <property type="entry name" value="TPR"/>
    <property type="match status" value="2"/>
</dbReference>
<dbReference type="Pfam" id="PF13414">
    <property type="entry name" value="TPR_11"/>
    <property type="match status" value="1"/>
</dbReference>
<accession>A0AAU9L7T2</accession>
<evidence type="ECO:0000313" key="5">
    <source>
        <dbReference type="Proteomes" id="UP001160483"/>
    </source>
</evidence>
<dbReference type="PROSITE" id="PS50005">
    <property type="entry name" value="TPR"/>
    <property type="match status" value="1"/>
</dbReference>
<dbReference type="EMBL" id="CAKKTJ010000168">
    <property type="protein sequence ID" value="CAH0477148.1"/>
    <property type="molecule type" value="Genomic_DNA"/>
</dbReference>
<dbReference type="EMBL" id="CAKLCB010000253">
    <property type="protein sequence ID" value="CAH0517872.1"/>
    <property type="molecule type" value="Genomic_DNA"/>
</dbReference>
<evidence type="ECO:0000313" key="3">
    <source>
        <dbReference type="EMBL" id="CAH0517872.1"/>
    </source>
</evidence>
<dbReference type="Proteomes" id="UP001160483">
    <property type="component" value="Unassembled WGS sequence"/>
</dbReference>
<dbReference type="InterPro" id="IPR011990">
    <property type="entry name" value="TPR-like_helical_dom_sf"/>
</dbReference>
<dbReference type="InterPro" id="IPR019734">
    <property type="entry name" value="TPR_rpt"/>
</dbReference>
<dbReference type="InterPro" id="IPR052658">
    <property type="entry name" value="TPR-containing"/>
</dbReference>
<evidence type="ECO:0000313" key="2">
    <source>
        <dbReference type="EMBL" id="CAH0477148.1"/>
    </source>
</evidence>
<name>A0AAU9L7T2_9STRA</name>
<dbReference type="Gene3D" id="1.25.40.10">
    <property type="entry name" value="Tetratricopeptide repeat domain"/>
    <property type="match status" value="1"/>
</dbReference>
<keyword evidence="1" id="KW-0802">TPR repeat</keyword>
<dbReference type="SUPFAM" id="SSF48452">
    <property type="entry name" value="TPR-like"/>
    <property type="match status" value="1"/>
</dbReference>